<name>A0ABD6EPB2_9BILA</name>
<dbReference type="Proteomes" id="UP001608902">
    <property type="component" value="Unassembled WGS sequence"/>
</dbReference>
<dbReference type="SUPFAM" id="SSF52540">
    <property type="entry name" value="P-loop containing nucleoside triphosphate hydrolases"/>
    <property type="match status" value="1"/>
</dbReference>
<sequence>MTLIDDPVEKSLSLQVDVRILILGEPGVGKTSIIMSLLEDEFCCAVPPRIDRVLIPADVTPEGVVTSIHDYSVHATQPMFLSTTNYRTLPITLHSHVLLIQRSTVVNTVEHHIR</sequence>
<comment type="caution">
    <text evidence="1">The sequence shown here is derived from an EMBL/GenBank/DDBJ whole genome shotgun (WGS) entry which is preliminary data.</text>
</comment>
<gene>
    <name evidence="1" type="ORF">AB6A40_008417</name>
</gene>
<reference evidence="1 2" key="1">
    <citation type="submission" date="2024-08" db="EMBL/GenBank/DDBJ databases">
        <title>Gnathostoma spinigerum genome.</title>
        <authorList>
            <person name="Gonzalez-Bertolin B."/>
            <person name="Monzon S."/>
            <person name="Zaballos A."/>
            <person name="Jimenez P."/>
            <person name="Dekumyoy P."/>
            <person name="Varona S."/>
            <person name="Cuesta I."/>
            <person name="Sumanam S."/>
            <person name="Adisakwattana P."/>
            <person name="Gasser R.B."/>
            <person name="Hernandez-Gonzalez A."/>
            <person name="Young N.D."/>
            <person name="Perteguer M.J."/>
        </authorList>
    </citation>
    <scope>NUCLEOTIDE SEQUENCE [LARGE SCALE GENOMIC DNA]</scope>
    <source>
        <strain evidence="1">AL3</strain>
        <tissue evidence="1">Liver</tissue>
    </source>
</reference>
<evidence type="ECO:0000313" key="1">
    <source>
        <dbReference type="EMBL" id="MFH4981708.1"/>
    </source>
</evidence>
<keyword evidence="2" id="KW-1185">Reference proteome</keyword>
<evidence type="ECO:0000313" key="2">
    <source>
        <dbReference type="Proteomes" id="UP001608902"/>
    </source>
</evidence>
<dbReference type="Gene3D" id="3.40.50.300">
    <property type="entry name" value="P-loop containing nucleotide triphosphate hydrolases"/>
    <property type="match status" value="1"/>
</dbReference>
<accession>A0ABD6EPB2</accession>
<dbReference type="InterPro" id="IPR027417">
    <property type="entry name" value="P-loop_NTPase"/>
</dbReference>
<protein>
    <submittedName>
        <fullName evidence="1">Uncharacterized protein</fullName>
    </submittedName>
</protein>
<dbReference type="EMBL" id="JBGFUD010007725">
    <property type="protein sequence ID" value="MFH4981708.1"/>
    <property type="molecule type" value="Genomic_DNA"/>
</dbReference>
<organism evidence="1 2">
    <name type="scientific">Gnathostoma spinigerum</name>
    <dbReference type="NCBI Taxonomy" id="75299"/>
    <lineage>
        <taxon>Eukaryota</taxon>
        <taxon>Metazoa</taxon>
        <taxon>Ecdysozoa</taxon>
        <taxon>Nematoda</taxon>
        <taxon>Chromadorea</taxon>
        <taxon>Rhabditida</taxon>
        <taxon>Spirurina</taxon>
        <taxon>Gnathostomatomorpha</taxon>
        <taxon>Gnathostomatoidea</taxon>
        <taxon>Gnathostomatidae</taxon>
        <taxon>Gnathostoma</taxon>
    </lineage>
</organism>
<proteinExistence type="predicted"/>
<dbReference type="AlphaFoldDB" id="A0ABD6EPB2"/>